<dbReference type="Proteomes" id="UP000285530">
    <property type="component" value="Unassembled WGS sequence"/>
</dbReference>
<feature type="domain" description="Integrase DNA-binding" evidence="4">
    <location>
        <begin position="3"/>
        <end position="83"/>
    </location>
</feature>
<reference evidence="6 7" key="1">
    <citation type="submission" date="2018-09" db="EMBL/GenBank/DDBJ databases">
        <title>Paracoccus onubensis nov. sp. a moderate halophilic bacterium isolated from Gruta de las Maravillas (Aracena, Spain).</title>
        <authorList>
            <person name="Jurado V."/>
            <person name="Gutierrez-Patricio S."/>
            <person name="Gonzalez-Pimentel J.L."/>
            <person name="Laiz L."/>
            <person name="Saiz-Jimenez C."/>
        </authorList>
    </citation>
    <scope>NUCLEOTIDE SEQUENCE [LARGE SCALE GENOMIC DNA]</scope>
    <source>
        <strain evidence="6 7">DSM 19484</strain>
    </source>
</reference>
<organism evidence="6 7">
    <name type="scientific">Paracoccus aestuarii</name>
    <dbReference type="NCBI Taxonomy" id="453842"/>
    <lineage>
        <taxon>Bacteria</taxon>
        <taxon>Pseudomonadati</taxon>
        <taxon>Pseudomonadota</taxon>
        <taxon>Alphaproteobacteria</taxon>
        <taxon>Rhodobacterales</taxon>
        <taxon>Paracoccaceae</taxon>
        <taxon>Paracoccus</taxon>
    </lineage>
</organism>
<evidence type="ECO:0000256" key="2">
    <source>
        <dbReference type="ARBA" id="ARBA00022908"/>
    </source>
</evidence>
<dbReference type="AlphaFoldDB" id="A0A418ZV22"/>
<dbReference type="InterPro" id="IPR053876">
    <property type="entry name" value="Phage_int_M"/>
</dbReference>
<evidence type="ECO:0000259" key="5">
    <source>
        <dbReference type="Pfam" id="PF22022"/>
    </source>
</evidence>
<dbReference type="InterPro" id="IPR038488">
    <property type="entry name" value="Integrase_DNA-bd_sf"/>
</dbReference>
<dbReference type="Pfam" id="PF13356">
    <property type="entry name" value="Arm-DNA-bind_3"/>
    <property type="match status" value="1"/>
</dbReference>
<sequence length="427" mass="48458">MPLTVKKLEGAKFGIDKERLSDGNGLYLRLYPSGAKRFQVQIPSEPSCKRRVWITLGDFPALSLKEARETTVWIRLQVARDWSAAKVRAALTSGTLGADHPNRTPEAATKPDVLFREVAADWFERKRHGLKNGKHIAQNWTTIETYTFPRLGHRPIREITKPEVVDTLRPIWHEKNETARRTLGRLQEIFELAELQSHIASNPARFNPQTAFGRVRRKTQHFGSLPWERMPELWQWLTAVRCDEITRQFVMLLLLSAKRTGEVRFARHCWFSELPQAVWETPAEHMKMGQSHRVPVSRQIATIVDNMAILSGGGGCLFSKPHTQSGVISENAALVLLKRFDASITGHGARASFKGWARSQGRYQRDTIEFALAHGLPPLEAAYMREDLLEERRPMMQDWADFVTGDAGVPSLRMLRTDIAPSAEVAS</sequence>
<evidence type="ECO:0000259" key="4">
    <source>
        <dbReference type="Pfam" id="PF13356"/>
    </source>
</evidence>
<dbReference type="EMBL" id="QZEV01000046">
    <property type="protein sequence ID" value="RJL03443.1"/>
    <property type="molecule type" value="Genomic_DNA"/>
</dbReference>
<dbReference type="SUPFAM" id="SSF56349">
    <property type="entry name" value="DNA breaking-rejoining enzymes"/>
    <property type="match status" value="1"/>
</dbReference>
<dbReference type="InterPro" id="IPR010998">
    <property type="entry name" value="Integrase_recombinase_N"/>
</dbReference>
<name>A0A418ZV22_9RHOB</name>
<dbReference type="OrthoDB" id="9795573at2"/>
<gene>
    <name evidence="6" type="ORF">D3P06_10180</name>
</gene>
<dbReference type="CDD" id="cd00801">
    <property type="entry name" value="INT_P4_C"/>
    <property type="match status" value="1"/>
</dbReference>
<comment type="caution">
    <text evidence="6">The sequence shown here is derived from an EMBL/GenBank/DDBJ whole genome shotgun (WGS) entry which is preliminary data.</text>
</comment>
<keyword evidence="2" id="KW-0229">DNA integration</keyword>
<proteinExistence type="inferred from homology"/>
<dbReference type="GO" id="GO:0003677">
    <property type="term" value="F:DNA binding"/>
    <property type="evidence" value="ECO:0007669"/>
    <property type="project" value="UniProtKB-KW"/>
</dbReference>
<dbReference type="InterPro" id="IPR025166">
    <property type="entry name" value="Integrase_DNA_bind_dom"/>
</dbReference>
<protein>
    <submittedName>
        <fullName evidence="6">DUF4102 domain-containing protein</fullName>
    </submittedName>
</protein>
<dbReference type="PANTHER" id="PTHR30629">
    <property type="entry name" value="PROPHAGE INTEGRASE"/>
    <property type="match status" value="1"/>
</dbReference>
<keyword evidence="7" id="KW-1185">Reference proteome</keyword>
<dbReference type="Pfam" id="PF22022">
    <property type="entry name" value="Phage_int_M"/>
    <property type="match status" value="1"/>
</dbReference>
<dbReference type="PANTHER" id="PTHR30629:SF2">
    <property type="entry name" value="PROPHAGE INTEGRASE INTS-RELATED"/>
    <property type="match status" value="1"/>
</dbReference>
<dbReference type="InterPro" id="IPR011010">
    <property type="entry name" value="DNA_brk_join_enz"/>
</dbReference>
<evidence type="ECO:0000313" key="6">
    <source>
        <dbReference type="EMBL" id="RJL03443.1"/>
    </source>
</evidence>
<feature type="domain" description="Phage integrase central" evidence="5">
    <location>
        <begin position="115"/>
        <end position="205"/>
    </location>
</feature>
<dbReference type="Gene3D" id="3.30.160.390">
    <property type="entry name" value="Integrase, DNA-binding domain"/>
    <property type="match status" value="1"/>
</dbReference>
<evidence type="ECO:0000256" key="3">
    <source>
        <dbReference type="ARBA" id="ARBA00023125"/>
    </source>
</evidence>
<dbReference type="Gene3D" id="1.10.150.130">
    <property type="match status" value="1"/>
</dbReference>
<keyword evidence="3" id="KW-0238">DNA-binding</keyword>
<comment type="similarity">
    <text evidence="1">Belongs to the 'phage' integrase family.</text>
</comment>
<accession>A0A418ZV22</accession>
<dbReference type="InterPro" id="IPR050808">
    <property type="entry name" value="Phage_Integrase"/>
</dbReference>
<evidence type="ECO:0000256" key="1">
    <source>
        <dbReference type="ARBA" id="ARBA00008857"/>
    </source>
</evidence>
<dbReference type="GO" id="GO:0015074">
    <property type="term" value="P:DNA integration"/>
    <property type="evidence" value="ECO:0007669"/>
    <property type="project" value="UniProtKB-KW"/>
</dbReference>
<evidence type="ECO:0000313" key="7">
    <source>
        <dbReference type="Proteomes" id="UP000285530"/>
    </source>
</evidence>